<gene>
    <name evidence="1" type="ORF">SAMN05444420_1031</name>
</gene>
<protein>
    <submittedName>
        <fullName evidence="1">Uncharacterized protein</fullName>
    </submittedName>
</protein>
<keyword evidence="2" id="KW-1185">Reference proteome</keyword>
<accession>A0A1H2UYG8</accession>
<comment type="caution">
    <text evidence="1">The sequence shown here is derived from an EMBL/GenBank/DDBJ whole genome shotgun (WGS) entry which is preliminary data.</text>
</comment>
<evidence type="ECO:0000313" key="2">
    <source>
        <dbReference type="Proteomes" id="UP000182771"/>
    </source>
</evidence>
<organism evidence="1 2">
    <name type="scientific">Capnocytophaga granulosa</name>
    <dbReference type="NCBI Taxonomy" id="45242"/>
    <lineage>
        <taxon>Bacteria</taxon>
        <taxon>Pseudomonadati</taxon>
        <taxon>Bacteroidota</taxon>
        <taxon>Flavobacteriia</taxon>
        <taxon>Flavobacteriales</taxon>
        <taxon>Flavobacteriaceae</taxon>
        <taxon>Capnocytophaga</taxon>
    </lineage>
</organism>
<name>A0A1H2UYG8_9FLAO</name>
<evidence type="ECO:0000313" key="1">
    <source>
        <dbReference type="EMBL" id="SDW61133.1"/>
    </source>
</evidence>
<sequence length="1435" mass="154879">MMKINKFDLNMKKYWLYVVALLLPIFTLAQSLPAYTLTGENTVCGGNIKVDWSAAVAASVPVTQWKAELYDSNGARQAQQDFDSAGKAEFTNYPSDTYKIKVVRKDGNQTHPLQLTQTVTSTYQRFSVDMSKTTQVKATGPCSSDGSISFKIKNGAGPFVVKLYGTLTETTPRFSSVPTNKSGSETTVTISGVPPSVQYYVEVTDQVGGGSCSLTEPRNVRRVVTDGAAGHFIKNYDYTTWRPKKSTDLARVATGFFTIEIDNAAAGPGPFNVTVKDFDTAEVLVSGTPITKGAGATTTAYIVPDASKKFLPGKRYLLTVTDGACSWGKQVANAFGYSTKGLRMFLVPSSSCTNCNLFDLAVAADYTHLGRRPTYYPFLLTVRIQRIGNPDAVYEFTNEEALPMREDGKYHVYGDAGDEFGYWNWWDPMIYKIRNYQLKPGDKITVTYTDSNNVNQQIQHTVAPPNDKPTTDLAIGAKSSGGPCDKTVLLKTYLQSYSNGAYYNTFCNTAGLQTRVKVNGSWVAAPSAGVTLKGKLFRYFNEVNNNEHIAIIQNSAANTYQIEYAGATGILNGSSTKDCKHYLSNTFTQSQVAAINPLNNIQVNVGGTPAQTLEEAVKGNKVYLGNSDPDSGQLDFFKGNNKLTIKLERIDGKKSVKFNATGPWNLKGEYEVKFPYTIQLPEDGNPQYIYQFIDIPVGQYKVTLSDQCPGRPAVTQTITVDQVSSPSYTLNTIETTDCASGGGDSKGSIVFNGSTTKNVTAGIGSTMIVYKDLDNGQDGRKFHLREGAPVASTTIVRTDNLLDTNKYDYQGRITNLPPGHYLLALTTGAGLYSIVEKTKARANGYMYPDLPTPSGTKIYKAFTIKKITDITPITAIGMCDPANPSSGVVRVEMPAGSEPEYPITYTLYKVSGGNKTVVEQGGNPVKKTVAAPPVAPASFSDAFATFNNIPKLTGGDTYEVKFESGCLDRWVPVPDFGSLSSPNVHVNVAQACFGAPLTLSVDLPDTMYDIQWKSDPANALDGVSAADLKKSSITFNPTMEAEYWATYKMKTGFGCTPSEKNTPRKEVKLKVINFTDAAIGTLPDLTTTLPLNKCTGTVTWTAPAITDTEGCGYRLTWRVVKADGTELYVPTPDADGNTPALTWDGFPVGESYVEYTVKGKADGGTEGKKRFKVTVTASNIDVAVTGKFVGAIGSDTQITTIAKGHTIYYKATIENKTTQALGGGVLKVTLPDNTNGNYELPAATDSGIIKSELGSGITVSYESPRVLQFEGIDGMLFSQGTKVSVYIPIKIKNNADCTAYENACAAILTGKPAFVFTLKNCSAAGEMTKEGEGAYAQIKNDGDCTRVELFCGSNLNLTARGTGYTSYKWYSSSDDGASYSEISAATTATQAVTAAGYYKVDKIAQCDGVESTTTEYIRVIESTDTSVDVIKIQAG</sequence>
<dbReference type="Proteomes" id="UP000182771">
    <property type="component" value="Unassembled WGS sequence"/>
</dbReference>
<proteinExistence type="predicted"/>
<feature type="non-terminal residue" evidence="1">
    <location>
        <position position="1435"/>
    </location>
</feature>
<reference evidence="1 2" key="1">
    <citation type="submission" date="2016-10" db="EMBL/GenBank/DDBJ databases">
        <authorList>
            <person name="Varghese N."/>
            <person name="Submissions S."/>
        </authorList>
    </citation>
    <scope>NUCLEOTIDE SEQUENCE [LARGE SCALE GENOMIC DNA]</scope>
    <source>
        <strain evidence="1 2">DSM 11449</strain>
    </source>
</reference>
<dbReference type="EMBL" id="FNND01000003">
    <property type="protein sequence ID" value="SDW61133.1"/>
    <property type="molecule type" value="Genomic_DNA"/>
</dbReference>